<gene>
    <name evidence="3" type="ORF">KR50_33810</name>
</gene>
<dbReference type="InterPro" id="IPR036679">
    <property type="entry name" value="FlgN-like_sf"/>
</dbReference>
<dbReference type="Gene3D" id="1.20.58.300">
    <property type="entry name" value="FlgN-like"/>
    <property type="match status" value="1"/>
</dbReference>
<dbReference type="RefSeq" id="WP_041061148.1">
    <property type="nucleotide sequence ID" value="NZ_JXRR01000022.1"/>
</dbReference>
<reference evidence="3 4" key="1">
    <citation type="submission" date="2015-01" db="EMBL/GenBank/DDBJ databases">
        <title>Jeotgalibacillus campisalis genome sequencing.</title>
        <authorList>
            <person name="Goh K.M."/>
            <person name="Chan K.-G."/>
            <person name="Yaakop A.S."/>
            <person name="Ee R."/>
            <person name="Gan H.M."/>
            <person name="Chan C.S."/>
        </authorList>
    </citation>
    <scope>NUCLEOTIDE SEQUENCE [LARGE SCALE GENOMIC DNA]</scope>
    <source>
        <strain evidence="3 4">SF-57</strain>
    </source>
</reference>
<keyword evidence="4" id="KW-1185">Reference proteome</keyword>
<dbReference type="EMBL" id="JXRR01000022">
    <property type="protein sequence ID" value="KIL42978.1"/>
    <property type="molecule type" value="Genomic_DNA"/>
</dbReference>
<evidence type="ECO:0000256" key="1">
    <source>
        <dbReference type="ARBA" id="ARBA00022795"/>
    </source>
</evidence>
<dbReference type="InterPro" id="IPR007809">
    <property type="entry name" value="FlgN-like"/>
</dbReference>
<evidence type="ECO:0000256" key="2">
    <source>
        <dbReference type="SAM" id="MobiDB-lite"/>
    </source>
</evidence>
<comment type="caution">
    <text evidence="3">The sequence shown here is derived from an EMBL/GenBank/DDBJ whole genome shotgun (WGS) entry which is preliminary data.</text>
</comment>
<dbReference type="PATRIC" id="fig|220754.4.peg.3396"/>
<evidence type="ECO:0000313" key="4">
    <source>
        <dbReference type="Proteomes" id="UP000031972"/>
    </source>
</evidence>
<evidence type="ECO:0000313" key="3">
    <source>
        <dbReference type="EMBL" id="KIL42978.1"/>
    </source>
</evidence>
<evidence type="ECO:0008006" key="5">
    <source>
        <dbReference type="Google" id="ProtNLM"/>
    </source>
</evidence>
<dbReference type="GO" id="GO:0044780">
    <property type="term" value="P:bacterial-type flagellum assembly"/>
    <property type="evidence" value="ECO:0007669"/>
    <property type="project" value="InterPro"/>
</dbReference>
<dbReference type="SUPFAM" id="SSF140566">
    <property type="entry name" value="FlgN-like"/>
    <property type="match status" value="1"/>
</dbReference>
<dbReference type="OrthoDB" id="2381500at2"/>
<organism evidence="3 4">
    <name type="scientific">Jeotgalibacillus campisalis</name>
    <dbReference type="NCBI Taxonomy" id="220754"/>
    <lineage>
        <taxon>Bacteria</taxon>
        <taxon>Bacillati</taxon>
        <taxon>Bacillota</taxon>
        <taxon>Bacilli</taxon>
        <taxon>Bacillales</taxon>
        <taxon>Caryophanaceae</taxon>
        <taxon>Jeotgalibacillus</taxon>
    </lineage>
</organism>
<sequence>MTGSSLIDLLEKMLKLHKSLQQIAINKTAVIKEGNLTSLTALMQEEQKHIHAINTLEKKRIGLMTELTGKNSAGLQEALPYIEEKEHEPLLHMQEEMLAVLTALKETNTLNQLLLEQSMQFVSLNMDLLMPSADTQTYGNRGDDQSNETIKPLFDSQA</sequence>
<proteinExistence type="predicted"/>
<accession>A0A0C2VG60</accession>
<dbReference type="Proteomes" id="UP000031972">
    <property type="component" value="Unassembled WGS sequence"/>
</dbReference>
<keyword evidence="1" id="KW-1005">Bacterial flagellum biogenesis</keyword>
<protein>
    <recommendedName>
        <fullName evidence="5">FlgN protein</fullName>
    </recommendedName>
</protein>
<name>A0A0C2VG60_9BACL</name>
<feature type="region of interest" description="Disordered" evidence="2">
    <location>
        <begin position="135"/>
        <end position="158"/>
    </location>
</feature>
<dbReference type="AlphaFoldDB" id="A0A0C2VG60"/>
<dbReference type="Pfam" id="PF05130">
    <property type="entry name" value="FlgN"/>
    <property type="match status" value="1"/>
</dbReference>